<evidence type="ECO:0000256" key="3">
    <source>
        <dbReference type="ARBA" id="ARBA00022989"/>
    </source>
</evidence>
<evidence type="ECO:0000256" key="6">
    <source>
        <dbReference type="SAM" id="Phobius"/>
    </source>
</evidence>
<dbReference type="GO" id="GO:0004930">
    <property type="term" value="F:G protein-coupled receptor activity"/>
    <property type="evidence" value="ECO:0007669"/>
    <property type="project" value="TreeGrafter"/>
</dbReference>
<comment type="caution">
    <text evidence="7">The sequence shown here is derived from an EMBL/GenBank/DDBJ whole genome shotgun (WGS) entry which is preliminary data.</text>
</comment>
<evidence type="ECO:0000256" key="2">
    <source>
        <dbReference type="ARBA" id="ARBA00022692"/>
    </source>
</evidence>
<proteinExistence type="predicted"/>
<dbReference type="Gene3D" id="1.20.1070.10">
    <property type="entry name" value="Rhodopsin 7-helix transmembrane proteins"/>
    <property type="match status" value="1"/>
</dbReference>
<keyword evidence="3 6" id="KW-1133">Transmembrane helix</keyword>
<evidence type="ECO:0000256" key="4">
    <source>
        <dbReference type="ARBA" id="ARBA00023136"/>
    </source>
</evidence>
<feature type="transmembrane region" description="Helical" evidence="6">
    <location>
        <begin position="174"/>
        <end position="195"/>
    </location>
</feature>
<evidence type="ECO:0000313" key="8">
    <source>
        <dbReference type="Proteomes" id="UP001218188"/>
    </source>
</evidence>
<name>A0AAD6SXR6_9AGAR</name>
<feature type="compositionally biased region" description="Basic and acidic residues" evidence="5">
    <location>
        <begin position="406"/>
        <end position="419"/>
    </location>
</feature>
<feature type="transmembrane region" description="Helical" evidence="6">
    <location>
        <begin position="86"/>
        <end position="113"/>
    </location>
</feature>
<dbReference type="Proteomes" id="UP001218188">
    <property type="component" value="Unassembled WGS sequence"/>
</dbReference>
<sequence length="419" mass="46790">MSNTKLHVPNTLDAHLQDTVLTFNIAGVVLTASLLFTIAYAAWNPVSRHHLNRVSLRLLVSAIISNLLFAASSIPVFTGQSAGCSFMAFFGMSVFMFSVCMFFCIALNLQLVLVHHVNGNVMEKFYYIASGVAVAILNIAPYAAGQFGYSSGTCWFNDPRPDVQFQWLLGSQTIWILLMCTGEVVSFLFILRYMYLIRKDRVLTSSFSTIPKPPIMAYRSIILRIGLYPLLSCSLNFTGSILDIWLTKNPVPTELQWQLSFVDLCVFGLRPSLYSLLAATDPGFLRAIRALQNDRKSTNSTGTTSSIEFPSSESHRMERFSMNSRVLVHVQPELGKNLPWKAHGNKSRLDQSNAALTPFEEQSVWSHGGAAGARGKPPFVDQEPEQSGSSQAEQEREREEELEVEIQMRSRAEDIARQI</sequence>
<feature type="transmembrane region" description="Helical" evidence="6">
    <location>
        <begin position="54"/>
        <end position="74"/>
    </location>
</feature>
<feature type="region of interest" description="Disordered" evidence="5">
    <location>
        <begin position="295"/>
        <end position="315"/>
    </location>
</feature>
<protein>
    <recommendedName>
        <fullName evidence="9">G-protein coupled receptors family 2 profile 2 domain-containing protein</fullName>
    </recommendedName>
</protein>
<feature type="transmembrane region" description="Helical" evidence="6">
    <location>
        <begin position="125"/>
        <end position="144"/>
    </location>
</feature>
<dbReference type="AlphaFoldDB" id="A0AAD6SXR6"/>
<comment type="subcellular location">
    <subcellularLocation>
        <location evidence="1">Membrane</location>
        <topology evidence="1">Multi-pass membrane protein</topology>
    </subcellularLocation>
</comment>
<evidence type="ECO:0000313" key="7">
    <source>
        <dbReference type="EMBL" id="KAJ7035402.1"/>
    </source>
</evidence>
<feature type="region of interest" description="Disordered" evidence="5">
    <location>
        <begin position="363"/>
        <end position="419"/>
    </location>
</feature>
<dbReference type="EMBL" id="JARJCM010000050">
    <property type="protein sequence ID" value="KAJ7035402.1"/>
    <property type="molecule type" value="Genomic_DNA"/>
</dbReference>
<evidence type="ECO:0008006" key="9">
    <source>
        <dbReference type="Google" id="ProtNLM"/>
    </source>
</evidence>
<dbReference type="GO" id="GO:0005886">
    <property type="term" value="C:plasma membrane"/>
    <property type="evidence" value="ECO:0007669"/>
    <property type="project" value="TreeGrafter"/>
</dbReference>
<dbReference type="PANTHER" id="PTHR23112">
    <property type="entry name" value="G PROTEIN-COUPLED RECEPTOR 157-RELATED"/>
    <property type="match status" value="1"/>
</dbReference>
<feature type="transmembrane region" description="Helical" evidence="6">
    <location>
        <begin position="20"/>
        <end position="42"/>
    </location>
</feature>
<dbReference type="GO" id="GO:0007189">
    <property type="term" value="P:adenylate cyclase-activating G protein-coupled receptor signaling pathway"/>
    <property type="evidence" value="ECO:0007669"/>
    <property type="project" value="TreeGrafter"/>
</dbReference>
<feature type="compositionally biased region" description="Polar residues" evidence="5">
    <location>
        <begin position="298"/>
        <end position="312"/>
    </location>
</feature>
<keyword evidence="8" id="KW-1185">Reference proteome</keyword>
<reference evidence="7" key="1">
    <citation type="submission" date="2023-03" db="EMBL/GenBank/DDBJ databases">
        <title>Massive genome expansion in bonnet fungi (Mycena s.s.) driven by repeated elements and novel gene families across ecological guilds.</title>
        <authorList>
            <consortium name="Lawrence Berkeley National Laboratory"/>
            <person name="Harder C.B."/>
            <person name="Miyauchi S."/>
            <person name="Viragh M."/>
            <person name="Kuo A."/>
            <person name="Thoen E."/>
            <person name="Andreopoulos B."/>
            <person name="Lu D."/>
            <person name="Skrede I."/>
            <person name="Drula E."/>
            <person name="Henrissat B."/>
            <person name="Morin E."/>
            <person name="Kohler A."/>
            <person name="Barry K."/>
            <person name="LaButti K."/>
            <person name="Morin E."/>
            <person name="Salamov A."/>
            <person name="Lipzen A."/>
            <person name="Mereny Z."/>
            <person name="Hegedus B."/>
            <person name="Baldrian P."/>
            <person name="Stursova M."/>
            <person name="Weitz H."/>
            <person name="Taylor A."/>
            <person name="Grigoriev I.V."/>
            <person name="Nagy L.G."/>
            <person name="Martin F."/>
            <person name="Kauserud H."/>
        </authorList>
    </citation>
    <scope>NUCLEOTIDE SEQUENCE</scope>
    <source>
        <strain evidence="7">CBHHK200</strain>
    </source>
</reference>
<accession>A0AAD6SXR6</accession>
<keyword evidence="2 6" id="KW-0812">Transmembrane</keyword>
<evidence type="ECO:0000256" key="1">
    <source>
        <dbReference type="ARBA" id="ARBA00004141"/>
    </source>
</evidence>
<feature type="transmembrane region" description="Helical" evidence="6">
    <location>
        <begin position="216"/>
        <end position="237"/>
    </location>
</feature>
<gene>
    <name evidence="7" type="ORF">C8F04DRAFT_529386</name>
</gene>
<evidence type="ECO:0000256" key="5">
    <source>
        <dbReference type="SAM" id="MobiDB-lite"/>
    </source>
</evidence>
<keyword evidence="4 6" id="KW-0472">Membrane</keyword>
<dbReference type="PANTHER" id="PTHR23112:SF0">
    <property type="entry name" value="TRANSMEMBRANE PROTEIN 116"/>
    <property type="match status" value="1"/>
</dbReference>
<organism evidence="7 8">
    <name type="scientific">Mycena alexandri</name>
    <dbReference type="NCBI Taxonomy" id="1745969"/>
    <lineage>
        <taxon>Eukaryota</taxon>
        <taxon>Fungi</taxon>
        <taxon>Dikarya</taxon>
        <taxon>Basidiomycota</taxon>
        <taxon>Agaricomycotina</taxon>
        <taxon>Agaricomycetes</taxon>
        <taxon>Agaricomycetidae</taxon>
        <taxon>Agaricales</taxon>
        <taxon>Marasmiineae</taxon>
        <taxon>Mycenaceae</taxon>
        <taxon>Mycena</taxon>
    </lineage>
</organism>